<evidence type="ECO:0000256" key="17">
    <source>
        <dbReference type="ARBA" id="ARBA00023285"/>
    </source>
</evidence>
<evidence type="ECO:0000256" key="7">
    <source>
        <dbReference type="ARBA" id="ARBA00013031"/>
    </source>
</evidence>
<dbReference type="HAMAP" id="MF_00110">
    <property type="entry name" value="DHQ_synthase"/>
    <property type="match status" value="1"/>
</dbReference>
<feature type="binding site" evidence="18">
    <location>
        <begin position="70"/>
        <end position="75"/>
    </location>
    <ligand>
        <name>NAD(+)</name>
        <dbReference type="ChEBI" id="CHEBI:57540"/>
    </ligand>
</feature>
<dbReference type="RefSeq" id="WP_238748496.1">
    <property type="nucleotide sequence ID" value="NZ_JAKOOW010000037.1"/>
</dbReference>
<evidence type="ECO:0000256" key="5">
    <source>
        <dbReference type="ARBA" id="ARBA00004661"/>
    </source>
</evidence>
<keyword evidence="10 18" id="KW-0028">Amino-acid biosynthesis</keyword>
<dbReference type="InterPro" id="IPR030963">
    <property type="entry name" value="DHQ_synth_fam"/>
</dbReference>
<keyword evidence="17 18" id="KW-0170">Cobalt</keyword>
<dbReference type="InterPro" id="IPR016037">
    <property type="entry name" value="DHQ_synth_AroB"/>
</dbReference>
<dbReference type="InterPro" id="IPR056179">
    <property type="entry name" value="DHQS_C"/>
</dbReference>
<keyword evidence="12 18" id="KW-0547">Nucleotide-binding</keyword>
<dbReference type="PANTHER" id="PTHR43622">
    <property type="entry name" value="3-DEHYDROQUINATE SYNTHASE"/>
    <property type="match status" value="1"/>
</dbReference>
<keyword evidence="16 18" id="KW-0456">Lyase</keyword>
<keyword evidence="11 18" id="KW-0479">Metal-binding</keyword>
<dbReference type="InterPro" id="IPR050071">
    <property type="entry name" value="Dehydroquinate_synthase"/>
</dbReference>
<proteinExistence type="inferred from homology"/>
<comment type="caution">
    <text evidence="18">Lacks conserved residue(s) required for the propagation of feature annotation.</text>
</comment>
<evidence type="ECO:0000256" key="11">
    <source>
        <dbReference type="ARBA" id="ARBA00022723"/>
    </source>
</evidence>
<reference evidence="21 22" key="1">
    <citation type="submission" date="2022-02" db="EMBL/GenBank/DDBJ databases">
        <title>Genome sequence data of Kingella unionensis sp. nov. strain CICC 24913 (CCUG 75125).</title>
        <authorList>
            <person name="Xiao M."/>
        </authorList>
    </citation>
    <scope>NUCLEOTIDE SEQUENCE [LARGE SCALE GENOMIC DNA]</scope>
    <source>
        <strain evidence="21 22">CICC 24913</strain>
    </source>
</reference>
<comment type="cofactor">
    <cofactor evidence="18">
        <name>Co(2+)</name>
        <dbReference type="ChEBI" id="CHEBI:48828"/>
    </cofactor>
    <cofactor evidence="18">
        <name>Zn(2+)</name>
        <dbReference type="ChEBI" id="CHEBI:29105"/>
    </cofactor>
    <text evidence="18">Binds 1 divalent metal cation per subunit. Can use either Co(2+) or Zn(2+).</text>
</comment>
<dbReference type="GO" id="GO:0003856">
    <property type="term" value="F:3-dehydroquinate synthase activity"/>
    <property type="evidence" value="ECO:0007669"/>
    <property type="project" value="UniProtKB-EC"/>
</dbReference>
<feature type="binding site" evidence="18">
    <location>
        <position position="246"/>
    </location>
    <ligand>
        <name>Zn(2+)</name>
        <dbReference type="ChEBI" id="CHEBI:29105"/>
    </ligand>
</feature>
<dbReference type="Pfam" id="PF01761">
    <property type="entry name" value="DHQ_synthase"/>
    <property type="match status" value="1"/>
</dbReference>
<feature type="domain" description="3-dehydroquinate synthase N-terminal" evidence="19">
    <location>
        <begin position="66"/>
        <end position="178"/>
    </location>
</feature>
<dbReference type="Proteomes" id="UP001298424">
    <property type="component" value="Unassembled WGS sequence"/>
</dbReference>
<evidence type="ECO:0000256" key="12">
    <source>
        <dbReference type="ARBA" id="ARBA00022741"/>
    </source>
</evidence>
<dbReference type="Gene3D" id="3.40.50.1970">
    <property type="match status" value="1"/>
</dbReference>
<keyword evidence="9 18" id="KW-0963">Cytoplasm</keyword>
<feature type="binding site" evidence="18">
    <location>
        <position position="150"/>
    </location>
    <ligand>
        <name>NAD(+)</name>
        <dbReference type="ChEBI" id="CHEBI:57540"/>
    </ligand>
</feature>
<evidence type="ECO:0000256" key="13">
    <source>
        <dbReference type="ARBA" id="ARBA00022833"/>
    </source>
</evidence>
<evidence type="ECO:0000256" key="15">
    <source>
        <dbReference type="ARBA" id="ARBA00023141"/>
    </source>
</evidence>
<evidence type="ECO:0000256" key="16">
    <source>
        <dbReference type="ARBA" id="ARBA00023239"/>
    </source>
</evidence>
<evidence type="ECO:0000256" key="4">
    <source>
        <dbReference type="ARBA" id="ARBA00004496"/>
    </source>
</evidence>
<comment type="catalytic activity">
    <reaction evidence="1 18">
        <text>7-phospho-2-dehydro-3-deoxy-D-arabino-heptonate = 3-dehydroquinate + phosphate</text>
        <dbReference type="Rhea" id="RHEA:21968"/>
        <dbReference type="ChEBI" id="CHEBI:32364"/>
        <dbReference type="ChEBI" id="CHEBI:43474"/>
        <dbReference type="ChEBI" id="CHEBI:58394"/>
        <dbReference type="EC" id="4.2.3.4"/>
    </reaction>
</comment>
<evidence type="ECO:0000256" key="18">
    <source>
        <dbReference type="HAMAP-Rule" id="MF_00110"/>
    </source>
</evidence>
<dbReference type="EMBL" id="JAKOOW010000037">
    <property type="protein sequence ID" value="MCG6504938.1"/>
    <property type="molecule type" value="Genomic_DNA"/>
</dbReference>
<name>A0ABS9NQ74_9NEIS</name>
<feature type="binding site" evidence="18">
    <location>
        <position position="141"/>
    </location>
    <ligand>
        <name>NAD(+)</name>
        <dbReference type="ChEBI" id="CHEBI:57540"/>
    </ligand>
</feature>
<evidence type="ECO:0000259" key="20">
    <source>
        <dbReference type="Pfam" id="PF24621"/>
    </source>
</evidence>
<feature type="domain" description="3-dehydroquinate synthase C-terminal" evidence="20">
    <location>
        <begin position="180"/>
        <end position="323"/>
    </location>
</feature>
<evidence type="ECO:0000259" key="19">
    <source>
        <dbReference type="Pfam" id="PF01761"/>
    </source>
</evidence>
<comment type="cofactor">
    <cofactor evidence="2 18">
        <name>NAD(+)</name>
        <dbReference type="ChEBI" id="CHEBI:57540"/>
    </cofactor>
</comment>
<evidence type="ECO:0000256" key="1">
    <source>
        <dbReference type="ARBA" id="ARBA00001393"/>
    </source>
</evidence>
<comment type="caution">
    <text evidence="21">The sequence shown here is derived from an EMBL/GenBank/DDBJ whole genome shotgun (WGS) entry which is preliminary data.</text>
</comment>
<organism evidence="21 22">
    <name type="scientific">Kingella pumchi</name>
    <dbReference type="NCBI Taxonomy" id="2779506"/>
    <lineage>
        <taxon>Bacteria</taxon>
        <taxon>Pseudomonadati</taxon>
        <taxon>Pseudomonadota</taxon>
        <taxon>Betaproteobacteria</taxon>
        <taxon>Neisseriales</taxon>
        <taxon>Neisseriaceae</taxon>
        <taxon>Kingella</taxon>
    </lineage>
</organism>
<keyword evidence="14 18" id="KW-0520">NAD</keyword>
<comment type="similarity">
    <text evidence="6 18">Belongs to the sugar phosphate cyclases superfamily. Dehydroquinate synthase family.</text>
</comment>
<protein>
    <recommendedName>
        <fullName evidence="8 18">3-dehydroquinate synthase</fullName>
        <shortName evidence="18">DHQS</shortName>
        <ecNumber evidence="7 18">4.2.3.4</ecNumber>
    </recommendedName>
</protein>
<dbReference type="InterPro" id="IPR030960">
    <property type="entry name" value="DHQS/DOIS_N"/>
</dbReference>
<keyword evidence="15 18" id="KW-0057">Aromatic amino acid biosynthesis</keyword>
<evidence type="ECO:0000256" key="9">
    <source>
        <dbReference type="ARBA" id="ARBA00022490"/>
    </source>
</evidence>
<evidence type="ECO:0000256" key="3">
    <source>
        <dbReference type="ARBA" id="ARBA00003485"/>
    </source>
</evidence>
<evidence type="ECO:0000313" key="21">
    <source>
        <dbReference type="EMBL" id="MCG6504938.1"/>
    </source>
</evidence>
<feature type="binding site" evidence="18">
    <location>
        <begin position="128"/>
        <end position="129"/>
    </location>
    <ligand>
        <name>NAD(+)</name>
        <dbReference type="ChEBI" id="CHEBI:57540"/>
    </ligand>
</feature>
<evidence type="ECO:0000313" key="22">
    <source>
        <dbReference type="Proteomes" id="UP001298424"/>
    </source>
</evidence>
<dbReference type="Pfam" id="PF24621">
    <property type="entry name" value="DHQS_C"/>
    <property type="match status" value="1"/>
</dbReference>
<comment type="pathway">
    <text evidence="5 18">Metabolic intermediate biosynthesis; chorismate biosynthesis; chorismate from D-erythrose 4-phosphate and phosphoenolpyruvate: step 2/7.</text>
</comment>
<comment type="function">
    <text evidence="3 18">Catalyzes the conversion of 3-deoxy-D-arabino-heptulosonate 7-phosphate (DAHP) to dehydroquinate (DHQ).</text>
</comment>
<feature type="binding site" evidence="18">
    <location>
        <position position="183"/>
    </location>
    <ligand>
        <name>Zn(2+)</name>
        <dbReference type="ChEBI" id="CHEBI:29105"/>
    </ligand>
</feature>
<accession>A0ABS9NQ74</accession>
<feature type="binding site" evidence="18">
    <location>
        <begin position="104"/>
        <end position="108"/>
    </location>
    <ligand>
        <name>NAD(+)</name>
        <dbReference type="ChEBI" id="CHEBI:57540"/>
    </ligand>
</feature>
<dbReference type="NCBIfam" id="TIGR01357">
    <property type="entry name" value="aroB"/>
    <property type="match status" value="1"/>
</dbReference>
<gene>
    <name evidence="18 21" type="primary">aroB</name>
    <name evidence="21" type="ORF">MB824_10575</name>
</gene>
<keyword evidence="13 18" id="KW-0862">Zinc</keyword>
<evidence type="ECO:0000256" key="14">
    <source>
        <dbReference type="ARBA" id="ARBA00023027"/>
    </source>
</evidence>
<evidence type="ECO:0000256" key="8">
    <source>
        <dbReference type="ARBA" id="ARBA00017684"/>
    </source>
</evidence>
<sequence length="360" mass="39695">MKTVVVATSSHSYPIRIARRMIQDSDIIRPHLGKKAAIVTNTTVAKLYLRTVENMLEQAGVEFFSIILPDGEQYKNHQSLNQIYDELLEHHAERSTTLIALGGGVVGDISGFAAATYQRGMPFIQIPTTLLSQVDSSVGGKTAINHPLGKNMIGAFYQPQLVIADLDVLDTLPPREFSAGMAEVIKYALLGDEQFLVWLEAHMPALMQRDKELLAQAVAHCCQMKADIVAEDETEQGRRALLNLGHTFGHAIEAEMGYGVWLHGEAVAAGTVAACCLSERLGSLKAEDTERVAALFRLAGLPDRPPVFAFERWLSHIRHDKKVQNGRMRFITLERLGQAVITNIDDEALLESSLKEFLPA</sequence>
<evidence type="ECO:0000256" key="10">
    <source>
        <dbReference type="ARBA" id="ARBA00022605"/>
    </source>
</evidence>
<evidence type="ECO:0000256" key="2">
    <source>
        <dbReference type="ARBA" id="ARBA00001911"/>
    </source>
</evidence>
<comment type="subcellular location">
    <subcellularLocation>
        <location evidence="4 18">Cytoplasm</location>
    </subcellularLocation>
</comment>
<feature type="binding site" evidence="18">
    <location>
        <position position="263"/>
    </location>
    <ligand>
        <name>Zn(2+)</name>
        <dbReference type="ChEBI" id="CHEBI:29105"/>
    </ligand>
</feature>
<keyword evidence="22" id="KW-1185">Reference proteome</keyword>
<dbReference type="Gene3D" id="1.20.1090.10">
    <property type="entry name" value="Dehydroquinate synthase-like - alpha domain"/>
    <property type="match status" value="1"/>
</dbReference>
<dbReference type="CDD" id="cd08195">
    <property type="entry name" value="DHQS"/>
    <property type="match status" value="1"/>
</dbReference>
<dbReference type="SUPFAM" id="SSF56796">
    <property type="entry name" value="Dehydroquinate synthase-like"/>
    <property type="match status" value="1"/>
</dbReference>
<dbReference type="PANTHER" id="PTHR43622:SF7">
    <property type="entry name" value="3-DEHYDROQUINATE SYNTHASE, CHLOROPLASTIC"/>
    <property type="match status" value="1"/>
</dbReference>
<dbReference type="PIRSF" id="PIRSF001455">
    <property type="entry name" value="DHQ_synth"/>
    <property type="match status" value="1"/>
</dbReference>
<dbReference type="EC" id="4.2.3.4" evidence="7 18"/>
<evidence type="ECO:0000256" key="6">
    <source>
        <dbReference type="ARBA" id="ARBA00005412"/>
    </source>
</evidence>